<dbReference type="SUPFAM" id="SSF47413">
    <property type="entry name" value="lambda repressor-like DNA-binding domains"/>
    <property type="match status" value="1"/>
</dbReference>
<sequence>MAEADGTAEFATLLRGLKERSGLSYGVLAKRLHMSTSTLHRYCNGDAVPVDYAPVERLARLCKAGSEELVELHRLWVLADAARGTKPVAASKEPAAVAESAAVAAEPVAPVPDAEPVPAPEKRRSRRAVVLAAALAVVVAGGAGAFAVHLAGDDGGDGGSDRKDHAGATSSVTPGARSADPSGTASPSPGHQRKPSASPSRSDNAAGDAPGTPSAPAAGAATGTPLTVATTPYIYESPCSQHFLIDRPPAQVPPPPLEQDAPNWVGAIGAVASGEQLIKLTVQGTGRDTVVLEDMDVRVMKSGAPLAWNDYSMGVGCGGNVETKSFGVDLDAPRPVSAPKNGQRDFPYKVSESDPQVFYIKANTKAHDVSWVLELKWSSGSRHGVLKVDDQGRAFRTSADVGRPGYDYPIGSGSWGERPSA</sequence>
<keyword evidence="2" id="KW-0472">Membrane</keyword>
<dbReference type="CDD" id="cd00093">
    <property type="entry name" value="HTH_XRE"/>
    <property type="match status" value="1"/>
</dbReference>
<keyword evidence="2" id="KW-1133">Transmembrane helix</keyword>
<dbReference type="EMBL" id="CP108195">
    <property type="protein sequence ID" value="WTS13769.1"/>
    <property type="molecule type" value="Genomic_DNA"/>
</dbReference>
<dbReference type="GO" id="GO:0003677">
    <property type="term" value="F:DNA binding"/>
    <property type="evidence" value="ECO:0007669"/>
    <property type="project" value="InterPro"/>
</dbReference>
<dbReference type="InterPro" id="IPR010982">
    <property type="entry name" value="Lambda_DNA-bd_dom_sf"/>
</dbReference>
<evidence type="ECO:0000313" key="4">
    <source>
        <dbReference type="EMBL" id="WTS13769.1"/>
    </source>
</evidence>
<feature type="compositionally biased region" description="Pro residues" evidence="1">
    <location>
        <begin position="109"/>
        <end position="119"/>
    </location>
</feature>
<protein>
    <submittedName>
        <fullName evidence="4">Helix-turn-helix domain-containing protein</fullName>
    </submittedName>
</protein>
<evidence type="ECO:0000256" key="2">
    <source>
        <dbReference type="SAM" id="Phobius"/>
    </source>
</evidence>
<evidence type="ECO:0000256" key="1">
    <source>
        <dbReference type="SAM" id="MobiDB-lite"/>
    </source>
</evidence>
<dbReference type="Pfam" id="PF10814">
    <property type="entry name" value="CwsA"/>
    <property type="match status" value="1"/>
</dbReference>
<feature type="transmembrane region" description="Helical" evidence="2">
    <location>
        <begin position="128"/>
        <end position="152"/>
    </location>
</feature>
<proteinExistence type="predicted"/>
<feature type="region of interest" description="Disordered" evidence="1">
    <location>
        <begin position="398"/>
        <end position="421"/>
    </location>
</feature>
<dbReference type="InterPro" id="IPR024245">
    <property type="entry name" value="CwsA"/>
</dbReference>
<evidence type="ECO:0000259" key="3">
    <source>
        <dbReference type="SMART" id="SM00530"/>
    </source>
</evidence>
<organism evidence="4">
    <name type="scientific">Streptomyces sp. NBC_00119</name>
    <dbReference type="NCBI Taxonomy" id="2975659"/>
    <lineage>
        <taxon>Bacteria</taxon>
        <taxon>Bacillati</taxon>
        <taxon>Actinomycetota</taxon>
        <taxon>Actinomycetes</taxon>
        <taxon>Kitasatosporales</taxon>
        <taxon>Streptomycetaceae</taxon>
        <taxon>Streptomyces</taxon>
    </lineage>
</organism>
<reference evidence="4" key="1">
    <citation type="submission" date="2022-10" db="EMBL/GenBank/DDBJ databases">
        <title>The complete genomes of actinobacterial strains from the NBC collection.</title>
        <authorList>
            <person name="Joergensen T.S."/>
            <person name="Alvarez Arevalo M."/>
            <person name="Sterndorff E.B."/>
            <person name="Faurdal D."/>
            <person name="Vuksanovic O."/>
            <person name="Mourched A.-S."/>
            <person name="Charusanti P."/>
            <person name="Shaw S."/>
            <person name="Blin K."/>
            <person name="Weber T."/>
        </authorList>
    </citation>
    <scope>NUCLEOTIDE SEQUENCE</scope>
    <source>
        <strain evidence="4">NBC_00119</strain>
    </source>
</reference>
<gene>
    <name evidence="4" type="ORF">OHU69_23550</name>
</gene>
<feature type="region of interest" description="Disordered" evidence="1">
    <location>
        <begin position="156"/>
        <end position="223"/>
    </location>
</feature>
<keyword evidence="2" id="KW-0812">Transmembrane</keyword>
<dbReference type="Pfam" id="PF13560">
    <property type="entry name" value="HTH_31"/>
    <property type="match status" value="1"/>
</dbReference>
<dbReference type="InterPro" id="IPR001387">
    <property type="entry name" value="Cro/C1-type_HTH"/>
</dbReference>
<feature type="compositionally biased region" description="Polar residues" evidence="1">
    <location>
        <begin position="181"/>
        <end position="203"/>
    </location>
</feature>
<feature type="compositionally biased region" description="Low complexity" evidence="1">
    <location>
        <begin position="205"/>
        <end position="223"/>
    </location>
</feature>
<feature type="region of interest" description="Disordered" evidence="1">
    <location>
        <begin position="104"/>
        <end position="123"/>
    </location>
</feature>
<accession>A0AAU1UAU6</accession>
<name>A0AAU1UAU6_9ACTN</name>
<dbReference type="AlphaFoldDB" id="A0AAU1UAU6"/>
<dbReference type="SMART" id="SM00530">
    <property type="entry name" value="HTH_XRE"/>
    <property type="match status" value="1"/>
</dbReference>
<feature type="domain" description="HTH cro/C1-type" evidence="3">
    <location>
        <begin position="13"/>
        <end position="69"/>
    </location>
</feature>